<organism evidence="3 4">
    <name type="scientific">Rhodocollybia butyracea</name>
    <dbReference type="NCBI Taxonomy" id="206335"/>
    <lineage>
        <taxon>Eukaryota</taxon>
        <taxon>Fungi</taxon>
        <taxon>Dikarya</taxon>
        <taxon>Basidiomycota</taxon>
        <taxon>Agaricomycotina</taxon>
        <taxon>Agaricomycetes</taxon>
        <taxon>Agaricomycetidae</taxon>
        <taxon>Agaricales</taxon>
        <taxon>Marasmiineae</taxon>
        <taxon>Omphalotaceae</taxon>
        <taxon>Rhodocollybia</taxon>
    </lineage>
</organism>
<evidence type="ECO:0000313" key="4">
    <source>
        <dbReference type="Proteomes" id="UP000772434"/>
    </source>
</evidence>
<feature type="region of interest" description="Disordered" evidence="1">
    <location>
        <begin position="1"/>
        <end position="47"/>
    </location>
</feature>
<dbReference type="Gene3D" id="3.40.630.30">
    <property type="match status" value="1"/>
</dbReference>
<proteinExistence type="predicted"/>
<evidence type="ECO:0000313" key="3">
    <source>
        <dbReference type="EMBL" id="KAF9077983.1"/>
    </source>
</evidence>
<protein>
    <recommendedName>
        <fullName evidence="2">N-acetyltransferase domain-containing protein</fullName>
    </recommendedName>
</protein>
<dbReference type="SUPFAM" id="SSF55729">
    <property type="entry name" value="Acyl-CoA N-acyltransferases (Nat)"/>
    <property type="match status" value="1"/>
</dbReference>
<sequence length="388" mass="44128">MSSSDGLNDSDDYVDEVLQSRRHRNNPNKRRKTGHPKEPSEEPAPSVSFDSLFDELEDLTDDELLQLHDSFEDVICDALPEYLEARKGVMAKDTERDDFGVLLRRLTRAEITSTINSHSDQDTPLSVPEAIALRKLKVERQRHRTSLKSTSIATAADGVVDGIVELTAAPLNTNTLDALVGIRTTPFGRSFLSRLHGNHVHTPGLIYVDWETKTPWMNLMEDIREHHQFLHPDRDLGPQQPSAILYSCLQPSHLDQVHEILNRSFWQGIDVSDSLDYFPEKCTIVASYNRMVVGVAILSSPRETYITYLAVRHGWDNSNIATTMLYHLITLNPNRDITLHVSADNPAMLLYNRFGFKSEEFIVGFYDAYLDPESRASKNAVRLRLRHH</sequence>
<name>A0A9P5QB18_9AGAR</name>
<dbReference type="OrthoDB" id="4080456at2759"/>
<comment type="caution">
    <text evidence="3">The sequence shown here is derived from an EMBL/GenBank/DDBJ whole genome shotgun (WGS) entry which is preliminary data.</text>
</comment>
<gene>
    <name evidence="3" type="ORF">BDP27DRAFT_1379162</name>
</gene>
<dbReference type="Proteomes" id="UP000772434">
    <property type="component" value="Unassembled WGS sequence"/>
</dbReference>
<dbReference type="Pfam" id="PF00583">
    <property type="entry name" value="Acetyltransf_1"/>
    <property type="match status" value="1"/>
</dbReference>
<feature type="domain" description="N-acetyltransferase" evidence="2">
    <location>
        <begin position="244"/>
        <end position="388"/>
    </location>
</feature>
<dbReference type="EMBL" id="JADNRY010000002">
    <property type="protein sequence ID" value="KAF9077983.1"/>
    <property type="molecule type" value="Genomic_DNA"/>
</dbReference>
<dbReference type="PROSITE" id="PS51186">
    <property type="entry name" value="GNAT"/>
    <property type="match status" value="1"/>
</dbReference>
<dbReference type="InterPro" id="IPR000182">
    <property type="entry name" value="GNAT_dom"/>
</dbReference>
<accession>A0A9P5QB18</accession>
<evidence type="ECO:0000259" key="2">
    <source>
        <dbReference type="PROSITE" id="PS51186"/>
    </source>
</evidence>
<dbReference type="GO" id="GO:0016747">
    <property type="term" value="F:acyltransferase activity, transferring groups other than amino-acyl groups"/>
    <property type="evidence" value="ECO:0007669"/>
    <property type="project" value="InterPro"/>
</dbReference>
<evidence type="ECO:0000256" key="1">
    <source>
        <dbReference type="SAM" id="MobiDB-lite"/>
    </source>
</evidence>
<keyword evidence="4" id="KW-1185">Reference proteome</keyword>
<reference evidence="3" key="1">
    <citation type="submission" date="2020-11" db="EMBL/GenBank/DDBJ databases">
        <authorList>
            <consortium name="DOE Joint Genome Institute"/>
            <person name="Ahrendt S."/>
            <person name="Riley R."/>
            <person name="Andreopoulos W."/>
            <person name="Labutti K."/>
            <person name="Pangilinan J."/>
            <person name="Ruiz-Duenas F.J."/>
            <person name="Barrasa J.M."/>
            <person name="Sanchez-Garcia M."/>
            <person name="Camarero S."/>
            <person name="Miyauchi S."/>
            <person name="Serrano A."/>
            <person name="Linde D."/>
            <person name="Babiker R."/>
            <person name="Drula E."/>
            <person name="Ayuso-Fernandez I."/>
            <person name="Pacheco R."/>
            <person name="Padilla G."/>
            <person name="Ferreira P."/>
            <person name="Barriuso J."/>
            <person name="Kellner H."/>
            <person name="Castanera R."/>
            <person name="Alfaro M."/>
            <person name="Ramirez L."/>
            <person name="Pisabarro A.G."/>
            <person name="Kuo A."/>
            <person name="Tritt A."/>
            <person name="Lipzen A."/>
            <person name="He G."/>
            <person name="Yan M."/>
            <person name="Ng V."/>
            <person name="Cullen D."/>
            <person name="Martin F."/>
            <person name="Rosso M.-N."/>
            <person name="Henrissat B."/>
            <person name="Hibbett D."/>
            <person name="Martinez A.T."/>
            <person name="Grigoriev I.V."/>
        </authorList>
    </citation>
    <scope>NUCLEOTIDE SEQUENCE</scope>
    <source>
        <strain evidence="3">AH 40177</strain>
    </source>
</reference>
<dbReference type="InterPro" id="IPR016181">
    <property type="entry name" value="Acyl_CoA_acyltransferase"/>
</dbReference>
<dbReference type="AlphaFoldDB" id="A0A9P5QB18"/>
<feature type="compositionally biased region" description="Basic residues" evidence="1">
    <location>
        <begin position="20"/>
        <end position="34"/>
    </location>
</feature>